<evidence type="ECO:0000313" key="3">
    <source>
        <dbReference type="Proteomes" id="UP001054945"/>
    </source>
</evidence>
<dbReference type="AlphaFoldDB" id="A0AAV4SFW6"/>
<organism evidence="2 3">
    <name type="scientific">Caerostris extrusa</name>
    <name type="common">Bark spider</name>
    <name type="synonym">Caerostris bankana</name>
    <dbReference type="NCBI Taxonomy" id="172846"/>
    <lineage>
        <taxon>Eukaryota</taxon>
        <taxon>Metazoa</taxon>
        <taxon>Ecdysozoa</taxon>
        <taxon>Arthropoda</taxon>
        <taxon>Chelicerata</taxon>
        <taxon>Arachnida</taxon>
        <taxon>Araneae</taxon>
        <taxon>Araneomorphae</taxon>
        <taxon>Entelegynae</taxon>
        <taxon>Araneoidea</taxon>
        <taxon>Araneidae</taxon>
        <taxon>Caerostris</taxon>
    </lineage>
</organism>
<keyword evidence="3" id="KW-1185">Reference proteome</keyword>
<feature type="region of interest" description="Disordered" evidence="1">
    <location>
        <begin position="1"/>
        <end position="54"/>
    </location>
</feature>
<name>A0AAV4SFW6_CAEEX</name>
<reference evidence="2 3" key="1">
    <citation type="submission" date="2021-06" db="EMBL/GenBank/DDBJ databases">
        <title>Caerostris extrusa draft genome.</title>
        <authorList>
            <person name="Kono N."/>
            <person name="Arakawa K."/>
        </authorList>
    </citation>
    <scope>NUCLEOTIDE SEQUENCE [LARGE SCALE GENOMIC DNA]</scope>
</reference>
<dbReference type="EMBL" id="BPLR01009528">
    <property type="protein sequence ID" value="GIY32650.1"/>
    <property type="molecule type" value="Genomic_DNA"/>
</dbReference>
<accession>A0AAV4SFW6</accession>
<feature type="compositionally biased region" description="Basic and acidic residues" evidence="1">
    <location>
        <begin position="15"/>
        <end position="28"/>
    </location>
</feature>
<evidence type="ECO:0000313" key="2">
    <source>
        <dbReference type="EMBL" id="GIY32650.1"/>
    </source>
</evidence>
<proteinExistence type="predicted"/>
<comment type="caution">
    <text evidence="2">The sequence shown here is derived from an EMBL/GenBank/DDBJ whole genome shotgun (WGS) entry which is preliminary data.</text>
</comment>
<dbReference type="Proteomes" id="UP001054945">
    <property type="component" value="Unassembled WGS sequence"/>
</dbReference>
<evidence type="ECO:0000256" key="1">
    <source>
        <dbReference type="SAM" id="MobiDB-lite"/>
    </source>
</evidence>
<sequence>MSGEFEKKKKKKKDDKRGAEVGKEEKEMTYLPEKPYSDTLHPLSPPPPIREGGAVPMAASSAEQVSPKYVYICTSVRFRVYANDFMLIAQ</sequence>
<protein>
    <submittedName>
        <fullName evidence="2">Uncharacterized protein</fullName>
    </submittedName>
</protein>
<gene>
    <name evidence="2" type="ORF">CEXT_330221</name>
</gene>